<evidence type="ECO:0000313" key="3">
    <source>
        <dbReference type="Proteomes" id="UP000829685"/>
    </source>
</evidence>
<feature type="transmembrane region" description="Helical" evidence="1">
    <location>
        <begin position="24"/>
        <end position="49"/>
    </location>
</feature>
<evidence type="ECO:0000256" key="1">
    <source>
        <dbReference type="SAM" id="Phobius"/>
    </source>
</evidence>
<proteinExistence type="predicted"/>
<comment type="caution">
    <text evidence="2">The sequence shown here is derived from an EMBL/GenBank/DDBJ whole genome shotgun (WGS) entry which is preliminary data.</text>
</comment>
<name>A0A9P9WSX2_9PEZI</name>
<gene>
    <name evidence="2" type="ORF">JX265_003776</name>
</gene>
<sequence>MLTVFVTSRLHLQFHWAEGQMAEVVGLAGSIVGIVFFGIQFATVLETYVEAIAESDQRLRDIAFGVGATASALKQLHAILEAVEADEPRTGDQRQGPQ</sequence>
<evidence type="ECO:0000313" key="2">
    <source>
        <dbReference type="EMBL" id="KAI1877768.1"/>
    </source>
</evidence>
<keyword evidence="1" id="KW-1133">Transmembrane helix</keyword>
<dbReference type="Proteomes" id="UP000829685">
    <property type="component" value="Unassembled WGS sequence"/>
</dbReference>
<dbReference type="EMBL" id="JAFIMR010000006">
    <property type="protein sequence ID" value="KAI1877768.1"/>
    <property type="molecule type" value="Genomic_DNA"/>
</dbReference>
<dbReference type="AlphaFoldDB" id="A0A9P9WSX2"/>
<organism evidence="2 3">
    <name type="scientific">Neoarthrinium moseri</name>
    <dbReference type="NCBI Taxonomy" id="1658444"/>
    <lineage>
        <taxon>Eukaryota</taxon>
        <taxon>Fungi</taxon>
        <taxon>Dikarya</taxon>
        <taxon>Ascomycota</taxon>
        <taxon>Pezizomycotina</taxon>
        <taxon>Sordariomycetes</taxon>
        <taxon>Xylariomycetidae</taxon>
        <taxon>Amphisphaeriales</taxon>
        <taxon>Apiosporaceae</taxon>
        <taxon>Neoarthrinium</taxon>
    </lineage>
</organism>
<keyword evidence="1" id="KW-0472">Membrane</keyword>
<keyword evidence="1" id="KW-0812">Transmembrane</keyword>
<keyword evidence="3" id="KW-1185">Reference proteome</keyword>
<protein>
    <submittedName>
        <fullName evidence="2">Uncharacterized protein</fullName>
    </submittedName>
</protein>
<reference evidence="2" key="1">
    <citation type="submission" date="2021-03" db="EMBL/GenBank/DDBJ databases">
        <title>Revisited historic fungal species revealed as producer of novel bioactive compounds through whole genome sequencing and comparative genomics.</title>
        <authorList>
            <person name="Vignolle G.A."/>
            <person name="Hochenegger N."/>
            <person name="Mach R.L."/>
            <person name="Mach-Aigner A.R."/>
            <person name="Javad Rahimi M."/>
            <person name="Salim K.A."/>
            <person name="Chan C.M."/>
            <person name="Lim L.B.L."/>
            <person name="Cai F."/>
            <person name="Druzhinina I.S."/>
            <person name="U'Ren J.M."/>
            <person name="Derntl C."/>
        </authorList>
    </citation>
    <scope>NUCLEOTIDE SEQUENCE</scope>
    <source>
        <strain evidence="2">TUCIM 5799</strain>
    </source>
</reference>
<accession>A0A9P9WSX2</accession>
<dbReference type="OrthoDB" id="5431013at2759"/>